<protein>
    <submittedName>
        <fullName evidence="1">Uncharacterized protein</fullName>
    </submittedName>
</protein>
<dbReference type="EMBL" id="CAOJ01014317">
    <property type="protein sequence ID" value="CCO35255.1"/>
    <property type="molecule type" value="Genomic_DNA"/>
</dbReference>
<sequence>MPVHQSNAELSFNHCIHIDFYVQNGPEAMKDNLGSAANIIHVLLNASNRRNIRRVRRNTYKHPRWGFMYWLDPKGEESPQLLYGVRVYCWWHFLASTPVAFQDFAQWHCQGFLTPPHVISAALSAAELCAAIVNFVLLYPANSSTVPVSSPVSAHALSNSEESQRRRLREQLSCHHFNHPPILPQLKACGKHLPLQQTTGNRSATKDGVRRRSKGTDRLLTQITGRKRKCCTALVSGCNGPLTLPKALLRGGNVMSLMA</sequence>
<dbReference type="HOGENOM" id="CLU_1074360_0_0_1"/>
<reference evidence="1 2" key="1">
    <citation type="journal article" date="2013" name="J. Biotechnol.">
        <title>Establishment and interpretation of the genome sequence of the phytopathogenic fungus Rhizoctonia solani AG1-IB isolate 7/3/14.</title>
        <authorList>
            <person name="Wibberg D.W."/>
            <person name="Jelonek L.J."/>
            <person name="Rupp O.R."/>
            <person name="Hennig M.H."/>
            <person name="Eikmeyer F.E."/>
            <person name="Goesmann A.G."/>
            <person name="Hartmann A.H."/>
            <person name="Borriss R.B."/>
            <person name="Grosch R.G."/>
            <person name="Puehler A.P."/>
            <person name="Schlueter A.S."/>
        </authorList>
    </citation>
    <scope>NUCLEOTIDE SEQUENCE [LARGE SCALE GENOMIC DNA]</scope>
    <source>
        <strain evidence="2">AG1-IB / isolate 7/3/14</strain>
    </source>
</reference>
<organism evidence="1 2">
    <name type="scientific">Thanatephorus cucumeris (strain AG1-IB / isolate 7/3/14)</name>
    <name type="common">Lettuce bottom rot fungus</name>
    <name type="synonym">Rhizoctonia solani</name>
    <dbReference type="NCBI Taxonomy" id="1108050"/>
    <lineage>
        <taxon>Eukaryota</taxon>
        <taxon>Fungi</taxon>
        <taxon>Dikarya</taxon>
        <taxon>Basidiomycota</taxon>
        <taxon>Agaricomycotina</taxon>
        <taxon>Agaricomycetes</taxon>
        <taxon>Cantharellales</taxon>
        <taxon>Ceratobasidiaceae</taxon>
        <taxon>Rhizoctonia</taxon>
        <taxon>Rhizoctonia solani AG-1</taxon>
    </lineage>
</organism>
<comment type="caution">
    <text evidence="1">The sequence shown here is derived from an EMBL/GenBank/DDBJ whole genome shotgun (WGS) entry which is preliminary data.</text>
</comment>
<dbReference type="AlphaFoldDB" id="M5C852"/>
<gene>
    <name evidence="1" type="ORF">BN14_09370</name>
</gene>
<accession>M5C852</accession>
<dbReference type="Proteomes" id="UP000012065">
    <property type="component" value="Unassembled WGS sequence"/>
</dbReference>
<evidence type="ECO:0000313" key="1">
    <source>
        <dbReference type="EMBL" id="CCO35255.1"/>
    </source>
</evidence>
<name>M5C852_THACB</name>
<evidence type="ECO:0000313" key="2">
    <source>
        <dbReference type="Proteomes" id="UP000012065"/>
    </source>
</evidence>
<proteinExistence type="predicted"/>